<dbReference type="EMBL" id="QGTL01000005">
    <property type="protein sequence ID" value="PWV74968.1"/>
    <property type="molecule type" value="Genomic_DNA"/>
</dbReference>
<accession>A0A317NMV6</accession>
<dbReference type="Proteomes" id="UP000246410">
    <property type="component" value="Unassembled WGS sequence"/>
</dbReference>
<keyword evidence="3" id="KW-1185">Reference proteome</keyword>
<organism evidence="2 3">
    <name type="scientific">Nocardia neocaledoniensis</name>
    <dbReference type="NCBI Taxonomy" id="236511"/>
    <lineage>
        <taxon>Bacteria</taxon>
        <taxon>Bacillati</taxon>
        <taxon>Actinomycetota</taxon>
        <taxon>Actinomycetes</taxon>
        <taxon>Mycobacteriales</taxon>
        <taxon>Nocardiaceae</taxon>
        <taxon>Nocardia</taxon>
    </lineage>
</organism>
<evidence type="ECO:0008006" key="4">
    <source>
        <dbReference type="Google" id="ProtNLM"/>
    </source>
</evidence>
<feature type="region of interest" description="Disordered" evidence="1">
    <location>
        <begin position="47"/>
        <end position="107"/>
    </location>
</feature>
<evidence type="ECO:0000256" key="1">
    <source>
        <dbReference type="SAM" id="MobiDB-lite"/>
    </source>
</evidence>
<feature type="compositionally biased region" description="Basic residues" evidence="1">
    <location>
        <begin position="53"/>
        <end position="63"/>
    </location>
</feature>
<sequence>MTGPSPVDRGKSGSELHVLTDRAGIPLAVAISAANTNDAEALRPLARALPAVRSRRGPRRRRPVPGLPNPRRSSHRLQETRQGQTRDVRHGLSSSTDKPTGGSPMVAPFPSPMRSWAHRRWEHDRINTGEPGSPDRIGIRDDQVFSGCPCFACPAGGANLRPPLATGIASFAGIRPADPQPQHFAMHPELRLPVADHRVRLSLPPTARTFDPLWMGAGQTARGCTLGIGAAPGGPPVVNGI</sequence>
<feature type="compositionally biased region" description="Basic and acidic residues" evidence="1">
    <location>
        <begin position="76"/>
        <end position="90"/>
    </location>
</feature>
<protein>
    <recommendedName>
        <fullName evidence="4">DDE family transposase</fullName>
    </recommendedName>
</protein>
<name>A0A317NMV6_9NOCA</name>
<comment type="caution">
    <text evidence="2">The sequence shown here is derived from an EMBL/GenBank/DDBJ whole genome shotgun (WGS) entry which is preliminary data.</text>
</comment>
<proteinExistence type="predicted"/>
<reference evidence="2 3" key="1">
    <citation type="submission" date="2018-05" db="EMBL/GenBank/DDBJ databases">
        <title>Genomic Encyclopedia of Type Strains, Phase IV (KMG-IV): sequencing the most valuable type-strain genomes for metagenomic binning, comparative biology and taxonomic classification.</title>
        <authorList>
            <person name="Goeker M."/>
        </authorList>
    </citation>
    <scope>NUCLEOTIDE SEQUENCE [LARGE SCALE GENOMIC DNA]</scope>
    <source>
        <strain evidence="2 3">DSM 44717</strain>
    </source>
</reference>
<evidence type="ECO:0000313" key="2">
    <source>
        <dbReference type="EMBL" id="PWV74968.1"/>
    </source>
</evidence>
<dbReference type="AlphaFoldDB" id="A0A317NMV6"/>
<gene>
    <name evidence="2" type="ORF">DFR69_10534</name>
</gene>
<evidence type="ECO:0000313" key="3">
    <source>
        <dbReference type="Proteomes" id="UP000246410"/>
    </source>
</evidence>